<protein>
    <submittedName>
        <fullName evidence="1">Uncharacterized protein</fullName>
    </submittedName>
</protein>
<dbReference type="RefSeq" id="WP_184262368.1">
    <property type="nucleotide sequence ID" value="NZ_JACHIH010000046.1"/>
</dbReference>
<sequence>MFDRDEERRLELECLRLAADFRQIASDTLNPSLKRQCLAMAEIWAEATDDPAEQVAPLSSEFH</sequence>
<organism evidence="1 2">
    <name type="scientific">Rhodopseudomonas rhenobacensis</name>
    <dbReference type="NCBI Taxonomy" id="87461"/>
    <lineage>
        <taxon>Bacteria</taxon>
        <taxon>Pseudomonadati</taxon>
        <taxon>Pseudomonadota</taxon>
        <taxon>Alphaproteobacteria</taxon>
        <taxon>Hyphomicrobiales</taxon>
        <taxon>Nitrobacteraceae</taxon>
        <taxon>Rhodopseudomonas</taxon>
    </lineage>
</organism>
<name>A0A7W7Z8D2_9BRAD</name>
<comment type="caution">
    <text evidence="1">The sequence shown here is derived from an EMBL/GenBank/DDBJ whole genome shotgun (WGS) entry which is preliminary data.</text>
</comment>
<dbReference type="EMBL" id="JACHIH010000046">
    <property type="protein sequence ID" value="MBB5049768.1"/>
    <property type="molecule type" value="Genomic_DNA"/>
</dbReference>
<evidence type="ECO:0000313" key="1">
    <source>
        <dbReference type="EMBL" id="MBB5049768.1"/>
    </source>
</evidence>
<dbReference type="AlphaFoldDB" id="A0A7W7Z8D2"/>
<accession>A0A7W7Z8D2</accession>
<keyword evidence="2" id="KW-1185">Reference proteome</keyword>
<proteinExistence type="predicted"/>
<reference evidence="1 2" key="1">
    <citation type="submission" date="2020-08" db="EMBL/GenBank/DDBJ databases">
        <title>Genomic Encyclopedia of Type Strains, Phase IV (KMG-IV): sequencing the most valuable type-strain genomes for metagenomic binning, comparative biology and taxonomic classification.</title>
        <authorList>
            <person name="Goeker M."/>
        </authorList>
    </citation>
    <scope>NUCLEOTIDE SEQUENCE [LARGE SCALE GENOMIC DNA]</scope>
    <source>
        <strain evidence="1 2">DSM 12706</strain>
    </source>
</reference>
<dbReference type="Proteomes" id="UP000542353">
    <property type="component" value="Unassembled WGS sequence"/>
</dbReference>
<evidence type="ECO:0000313" key="2">
    <source>
        <dbReference type="Proteomes" id="UP000542353"/>
    </source>
</evidence>
<gene>
    <name evidence="1" type="ORF">HNR60_004552</name>
</gene>